<dbReference type="Proteomes" id="UP001595772">
    <property type="component" value="Unassembled WGS sequence"/>
</dbReference>
<feature type="transmembrane region" description="Helical" evidence="5">
    <location>
        <begin position="139"/>
        <end position="158"/>
    </location>
</feature>
<organism evidence="7 8">
    <name type="scientific">Oceanobacillus longus</name>
    <dbReference type="NCBI Taxonomy" id="930120"/>
    <lineage>
        <taxon>Bacteria</taxon>
        <taxon>Bacillati</taxon>
        <taxon>Bacillota</taxon>
        <taxon>Bacilli</taxon>
        <taxon>Bacillales</taxon>
        <taxon>Bacillaceae</taxon>
        <taxon>Oceanobacillus</taxon>
    </lineage>
</organism>
<evidence type="ECO:0000256" key="3">
    <source>
        <dbReference type="PROSITE-ProRule" id="PRU00284"/>
    </source>
</evidence>
<feature type="domain" description="Methyl-accepting transducer" evidence="6">
    <location>
        <begin position="206"/>
        <end position="456"/>
    </location>
</feature>
<keyword evidence="4" id="KW-0175">Coiled coil</keyword>
<sequence length="488" mass="53685">MGRNNTLIHRQNYIIFYILLFSVILGVGAELVVGAPLENILAIAIGGSICLIIIGICNYRAVYLKVIPYVVIFAIAGVAYMIILSSDYVTNMLFMFYLLAVAAISLSMAALITGGVVGLGLLTFFVLEKGDIIGFDGRATAITLVFYLLVFAVLIIQVKIARMLIENAESALAESKNFSEQQKRQADFVQSGANDVRSQMIILEQDSQLNSQSMAEMREAFTEINKASQSQAEEAGNISLTTDHTNKLLEKMMDTFARTTAEGKQLKVLSQKGYDSIEDLSVMMTGFQHSFIQLINNMENLVSKIKMNHTFTAQIQDIATQTNLLALNASIEAARAGDAGKGFAVVAGEVRKLAEISQQTAQHIEKNMNIIEREALETQQEVNENKIQMQSSSESAQLAQMNFEKITSQLIYFIKFLGDLREQAHDIQTSSMTIDNSVDQLAAIIEETTSTIEELEAIVDDQVSRMSNLARAIEETNLAAVALEKVPS</sequence>
<keyword evidence="8" id="KW-1185">Reference proteome</keyword>
<dbReference type="SMART" id="SM00283">
    <property type="entry name" value="MA"/>
    <property type="match status" value="1"/>
</dbReference>
<comment type="caution">
    <text evidence="7">The sequence shown here is derived from an EMBL/GenBank/DDBJ whole genome shotgun (WGS) entry which is preliminary data.</text>
</comment>
<dbReference type="PANTHER" id="PTHR32089">
    <property type="entry name" value="METHYL-ACCEPTING CHEMOTAXIS PROTEIN MCPB"/>
    <property type="match status" value="1"/>
</dbReference>
<dbReference type="Gene3D" id="1.10.287.950">
    <property type="entry name" value="Methyl-accepting chemotaxis protein"/>
    <property type="match status" value="1"/>
</dbReference>
<dbReference type="SUPFAM" id="SSF58104">
    <property type="entry name" value="Methyl-accepting chemotaxis protein (MCP) signaling domain"/>
    <property type="match status" value="1"/>
</dbReference>
<dbReference type="EMBL" id="JBHSAO010000008">
    <property type="protein sequence ID" value="MFC4024548.1"/>
    <property type="molecule type" value="Genomic_DNA"/>
</dbReference>
<evidence type="ECO:0000256" key="2">
    <source>
        <dbReference type="ARBA" id="ARBA00029447"/>
    </source>
</evidence>
<comment type="similarity">
    <text evidence="2">Belongs to the methyl-accepting chemotaxis (MCP) protein family.</text>
</comment>
<reference evidence="8" key="1">
    <citation type="journal article" date="2019" name="Int. J. Syst. Evol. Microbiol.">
        <title>The Global Catalogue of Microorganisms (GCM) 10K type strain sequencing project: providing services to taxonomists for standard genome sequencing and annotation.</title>
        <authorList>
            <consortium name="The Broad Institute Genomics Platform"/>
            <consortium name="The Broad Institute Genome Sequencing Center for Infectious Disease"/>
            <person name="Wu L."/>
            <person name="Ma J."/>
        </authorList>
    </citation>
    <scope>NUCLEOTIDE SEQUENCE [LARGE SCALE GENOMIC DNA]</scope>
    <source>
        <strain evidence="8">IBRC-M 10703</strain>
    </source>
</reference>
<keyword evidence="5" id="KW-0472">Membrane</keyword>
<feature type="coiled-coil region" evidence="4">
    <location>
        <begin position="438"/>
        <end position="472"/>
    </location>
</feature>
<feature type="transmembrane region" description="Helical" evidence="5">
    <location>
        <begin position="40"/>
        <end position="59"/>
    </location>
</feature>
<keyword evidence="1 3" id="KW-0807">Transducer</keyword>
<evidence type="ECO:0000256" key="1">
    <source>
        <dbReference type="ARBA" id="ARBA00023224"/>
    </source>
</evidence>
<evidence type="ECO:0000256" key="4">
    <source>
        <dbReference type="SAM" id="Coils"/>
    </source>
</evidence>
<proteinExistence type="inferred from homology"/>
<dbReference type="PANTHER" id="PTHR32089:SF112">
    <property type="entry name" value="LYSOZYME-LIKE PROTEIN-RELATED"/>
    <property type="match status" value="1"/>
</dbReference>
<dbReference type="PRINTS" id="PR00260">
    <property type="entry name" value="CHEMTRNSDUCR"/>
</dbReference>
<dbReference type="PROSITE" id="PS50111">
    <property type="entry name" value="CHEMOTAXIS_TRANSDUC_2"/>
    <property type="match status" value="1"/>
</dbReference>
<feature type="transmembrane region" description="Helical" evidence="5">
    <location>
        <begin position="12"/>
        <end position="34"/>
    </location>
</feature>
<evidence type="ECO:0000313" key="7">
    <source>
        <dbReference type="EMBL" id="MFC4024548.1"/>
    </source>
</evidence>
<keyword evidence="5" id="KW-0812">Transmembrane</keyword>
<evidence type="ECO:0000259" key="6">
    <source>
        <dbReference type="PROSITE" id="PS50111"/>
    </source>
</evidence>
<evidence type="ECO:0000256" key="5">
    <source>
        <dbReference type="SAM" id="Phobius"/>
    </source>
</evidence>
<feature type="coiled-coil region" evidence="4">
    <location>
        <begin position="354"/>
        <end position="381"/>
    </location>
</feature>
<keyword evidence="5" id="KW-1133">Transmembrane helix</keyword>
<name>A0ABV8GY91_9BACI</name>
<protein>
    <submittedName>
        <fullName evidence="7">Methyl-accepting chemotaxis protein</fullName>
    </submittedName>
</protein>
<dbReference type="InterPro" id="IPR004090">
    <property type="entry name" value="Chemotax_Me-accpt_rcpt"/>
</dbReference>
<dbReference type="RefSeq" id="WP_379497038.1">
    <property type="nucleotide sequence ID" value="NZ_JBHSAO010000008.1"/>
</dbReference>
<feature type="transmembrane region" description="Helical" evidence="5">
    <location>
        <begin position="96"/>
        <end position="127"/>
    </location>
</feature>
<dbReference type="Pfam" id="PF00015">
    <property type="entry name" value="MCPsignal"/>
    <property type="match status" value="1"/>
</dbReference>
<evidence type="ECO:0000313" key="8">
    <source>
        <dbReference type="Proteomes" id="UP001595772"/>
    </source>
</evidence>
<accession>A0ABV8GY91</accession>
<feature type="transmembrane region" description="Helical" evidence="5">
    <location>
        <begin position="66"/>
        <end position="84"/>
    </location>
</feature>
<dbReference type="InterPro" id="IPR004089">
    <property type="entry name" value="MCPsignal_dom"/>
</dbReference>
<gene>
    <name evidence="7" type="ORF">ACFOUV_12145</name>
</gene>